<evidence type="ECO:0008006" key="4">
    <source>
        <dbReference type="Google" id="ProtNLM"/>
    </source>
</evidence>
<feature type="chain" id="PRO_5041961740" description="DUF4878 domain-containing protein" evidence="1">
    <location>
        <begin position="20"/>
        <end position="167"/>
    </location>
</feature>
<feature type="signal peptide" evidence="1">
    <location>
        <begin position="1"/>
        <end position="19"/>
    </location>
</feature>
<gene>
    <name evidence="2" type="ORF">OCV57_05890</name>
</gene>
<accession>A0AAE3IGF7</accession>
<keyword evidence="1" id="KW-0732">Signal</keyword>
<proteinExistence type="predicted"/>
<evidence type="ECO:0000313" key="2">
    <source>
        <dbReference type="EMBL" id="MCU6705454.1"/>
    </source>
</evidence>
<dbReference type="PROSITE" id="PS51257">
    <property type="entry name" value="PROKAR_LIPOPROTEIN"/>
    <property type="match status" value="1"/>
</dbReference>
<keyword evidence="3" id="KW-1185">Reference proteome</keyword>
<evidence type="ECO:0000256" key="1">
    <source>
        <dbReference type="SAM" id="SignalP"/>
    </source>
</evidence>
<dbReference type="EMBL" id="JAOQJZ010000004">
    <property type="protein sequence ID" value="MCU6705454.1"/>
    <property type="molecule type" value="Genomic_DNA"/>
</dbReference>
<name>A0AAE3IGF7_9FIRM</name>
<dbReference type="RefSeq" id="WP_267300784.1">
    <property type="nucleotide sequence ID" value="NZ_JAOQJZ010000004.1"/>
</dbReference>
<comment type="caution">
    <text evidence="2">The sequence shown here is derived from an EMBL/GenBank/DDBJ whole genome shotgun (WGS) entry which is preliminary data.</text>
</comment>
<dbReference type="AlphaFoldDB" id="A0AAE3IGF7"/>
<reference evidence="2 3" key="1">
    <citation type="journal article" date="2021" name="ISME Commun">
        <title>Automated analysis of genomic sequences facilitates high-throughput and comprehensive description of bacteria.</title>
        <authorList>
            <person name="Hitch T.C.A."/>
        </authorList>
    </citation>
    <scope>NUCLEOTIDE SEQUENCE [LARGE SCALE GENOMIC DNA]</scope>
    <source>
        <strain evidence="2 3">Sanger_31</strain>
    </source>
</reference>
<dbReference type="Proteomes" id="UP001208131">
    <property type="component" value="Unassembled WGS sequence"/>
</dbReference>
<protein>
    <recommendedName>
        <fullName evidence="4">DUF4878 domain-containing protein</fullName>
    </recommendedName>
</protein>
<organism evidence="2 3">
    <name type="scientific">Hominimerdicola aceti</name>
    <dbReference type="NCBI Taxonomy" id="2981726"/>
    <lineage>
        <taxon>Bacteria</taxon>
        <taxon>Bacillati</taxon>
        <taxon>Bacillota</taxon>
        <taxon>Clostridia</taxon>
        <taxon>Eubacteriales</taxon>
        <taxon>Oscillospiraceae</taxon>
        <taxon>Hominimerdicola</taxon>
    </lineage>
</organism>
<evidence type="ECO:0000313" key="3">
    <source>
        <dbReference type="Proteomes" id="UP001208131"/>
    </source>
</evidence>
<sequence length="167" mass="18775">MKKLSVLCMLLCVAMLFCSCGEEERAVLGYEQPVATLITAAQYSDTQSYLSCFTPEAEAEYKNSDSYNEALAETLLTRGEEKTELSYKLSNKKELDSNGLKDLEKSYKESYHKNVTIKKAVTMTAKLTETTDSGELSASREITVVKIENNWYIFGKVIEKFDLSQKG</sequence>